<evidence type="ECO:0000313" key="3">
    <source>
        <dbReference type="Proteomes" id="UP000608955"/>
    </source>
</evidence>
<accession>A0A918Y4F2</accession>
<feature type="transmembrane region" description="Helical" evidence="1">
    <location>
        <begin position="128"/>
        <end position="151"/>
    </location>
</feature>
<evidence type="ECO:0000313" key="2">
    <source>
        <dbReference type="EMBL" id="GHD89597.1"/>
    </source>
</evidence>
<dbReference type="Proteomes" id="UP000608955">
    <property type="component" value="Unassembled WGS sequence"/>
</dbReference>
<reference evidence="2" key="1">
    <citation type="journal article" date="2014" name="Int. J. Syst. Evol. Microbiol.">
        <title>Complete genome sequence of Corynebacterium casei LMG S-19264T (=DSM 44701T), isolated from a smear-ripened cheese.</title>
        <authorList>
            <consortium name="US DOE Joint Genome Institute (JGI-PGF)"/>
            <person name="Walter F."/>
            <person name="Albersmeier A."/>
            <person name="Kalinowski J."/>
            <person name="Ruckert C."/>
        </authorList>
    </citation>
    <scope>NUCLEOTIDE SEQUENCE</scope>
    <source>
        <strain evidence="2">JCM 4654</strain>
    </source>
</reference>
<proteinExistence type="predicted"/>
<keyword evidence="3" id="KW-1185">Reference proteome</keyword>
<organism evidence="2 3">
    <name type="scientific">Streptomyces naganishii JCM 4654</name>
    <dbReference type="NCBI Taxonomy" id="1306179"/>
    <lineage>
        <taxon>Bacteria</taxon>
        <taxon>Bacillati</taxon>
        <taxon>Actinomycetota</taxon>
        <taxon>Actinomycetes</taxon>
        <taxon>Kitasatosporales</taxon>
        <taxon>Streptomycetaceae</taxon>
        <taxon>Streptomyces</taxon>
    </lineage>
</organism>
<feature type="transmembrane region" description="Helical" evidence="1">
    <location>
        <begin position="172"/>
        <end position="193"/>
    </location>
</feature>
<gene>
    <name evidence="2" type="ORF">GCM10010508_31230</name>
</gene>
<protein>
    <submittedName>
        <fullName evidence="2">Uncharacterized protein</fullName>
    </submittedName>
</protein>
<name>A0A918Y4F2_9ACTN</name>
<dbReference type="EMBL" id="BMVF01000007">
    <property type="protein sequence ID" value="GHD89597.1"/>
    <property type="molecule type" value="Genomic_DNA"/>
</dbReference>
<keyword evidence="1" id="KW-0812">Transmembrane</keyword>
<dbReference type="AlphaFoldDB" id="A0A918Y4F2"/>
<sequence length="194" mass="20348">MSSGRTPRTPVRERAGRAYTRKPRARMGGVFALVIGLALLLASGAEFAYATALVGTPGRFYAEYPEQVLDGGRGGYHTHTVWQGTFRSDDGKVTDSHVRLDDGGDGDAPVPVTRAASGDYYVAKPGYVLGWLCGFFLGGCLLTCALPPLRFGRPFRPGDPDAPAWVRNVMRVSLGCLVTCGAAGAAALAVAVAG</sequence>
<reference evidence="2" key="2">
    <citation type="submission" date="2020-09" db="EMBL/GenBank/DDBJ databases">
        <authorList>
            <person name="Sun Q."/>
            <person name="Ohkuma M."/>
        </authorList>
    </citation>
    <scope>NUCLEOTIDE SEQUENCE</scope>
    <source>
        <strain evidence="2">JCM 4654</strain>
    </source>
</reference>
<keyword evidence="1" id="KW-0472">Membrane</keyword>
<keyword evidence="1" id="KW-1133">Transmembrane helix</keyword>
<comment type="caution">
    <text evidence="2">The sequence shown here is derived from an EMBL/GenBank/DDBJ whole genome shotgun (WGS) entry which is preliminary data.</text>
</comment>
<evidence type="ECO:0000256" key="1">
    <source>
        <dbReference type="SAM" id="Phobius"/>
    </source>
</evidence>